<dbReference type="InterPro" id="IPR041657">
    <property type="entry name" value="HTH_17"/>
</dbReference>
<organism evidence="2 3">
    <name type="scientific">Pedobacter helvus</name>
    <dbReference type="NCBI Taxonomy" id="2563444"/>
    <lineage>
        <taxon>Bacteria</taxon>
        <taxon>Pseudomonadati</taxon>
        <taxon>Bacteroidota</taxon>
        <taxon>Sphingobacteriia</taxon>
        <taxon>Sphingobacteriales</taxon>
        <taxon>Sphingobacteriaceae</taxon>
        <taxon>Pedobacter</taxon>
    </lineage>
</organism>
<protein>
    <submittedName>
        <fullName evidence="2">Helix-turn-helix domain-containing protein</fullName>
    </submittedName>
</protein>
<keyword evidence="3" id="KW-1185">Reference proteome</keyword>
<sequence>MMELASIKSQLVNSHHVPNVNEPIYLKIDKAAEFLSMTKNALNLLVFKKKIPYLKKLGKIYFLKSELVNWLESGREHNEEIHPEDFLVSNKKLKSNKAA</sequence>
<reference evidence="2 3" key="1">
    <citation type="submission" date="2024-12" db="EMBL/GenBank/DDBJ databases">
        <authorList>
            <person name="Hu S."/>
        </authorList>
    </citation>
    <scope>NUCLEOTIDE SEQUENCE [LARGE SCALE GENOMIC DNA]</scope>
    <source>
        <strain evidence="2 3">P-25</strain>
    </source>
</reference>
<proteinExistence type="predicted"/>
<dbReference type="RefSeq" id="WP_171047015.1">
    <property type="nucleotide sequence ID" value="NZ_SRMP02000010.1"/>
</dbReference>
<comment type="caution">
    <text evidence="2">The sequence shown here is derived from an EMBL/GenBank/DDBJ whole genome shotgun (WGS) entry which is preliminary data.</text>
</comment>
<gene>
    <name evidence="2" type="ORF">E5L68_007400</name>
</gene>
<accession>A0ABW9JJ29</accession>
<dbReference type="Proteomes" id="UP001517367">
    <property type="component" value="Unassembled WGS sequence"/>
</dbReference>
<evidence type="ECO:0000313" key="3">
    <source>
        <dbReference type="Proteomes" id="UP001517367"/>
    </source>
</evidence>
<feature type="domain" description="Helix-turn-helix" evidence="1">
    <location>
        <begin position="25"/>
        <end position="74"/>
    </location>
</feature>
<evidence type="ECO:0000313" key="2">
    <source>
        <dbReference type="EMBL" id="MFN0291213.1"/>
    </source>
</evidence>
<dbReference type="Pfam" id="PF12728">
    <property type="entry name" value="HTH_17"/>
    <property type="match status" value="1"/>
</dbReference>
<dbReference type="EMBL" id="SRMP02000010">
    <property type="protein sequence ID" value="MFN0291213.1"/>
    <property type="molecule type" value="Genomic_DNA"/>
</dbReference>
<evidence type="ECO:0000259" key="1">
    <source>
        <dbReference type="Pfam" id="PF12728"/>
    </source>
</evidence>
<name>A0ABW9JJ29_9SPHI</name>